<name>A0A834IAL6_RHYFE</name>
<reference evidence="1" key="1">
    <citation type="submission" date="2020-08" db="EMBL/GenBank/DDBJ databases">
        <title>Genome sequencing and assembly of the red palm weevil Rhynchophorus ferrugineus.</title>
        <authorList>
            <person name="Dias G.B."/>
            <person name="Bergman C.M."/>
            <person name="Manee M."/>
        </authorList>
    </citation>
    <scope>NUCLEOTIDE SEQUENCE</scope>
    <source>
        <strain evidence="1">AA-2017</strain>
        <tissue evidence="1">Whole larva</tissue>
    </source>
</reference>
<gene>
    <name evidence="1" type="ORF">GWI33_016713</name>
</gene>
<accession>A0A834IAL6</accession>
<protein>
    <submittedName>
        <fullName evidence="1">Uncharacterized protein</fullName>
    </submittedName>
</protein>
<comment type="caution">
    <text evidence="1">The sequence shown here is derived from an EMBL/GenBank/DDBJ whole genome shotgun (WGS) entry which is preliminary data.</text>
</comment>
<keyword evidence="2" id="KW-1185">Reference proteome</keyword>
<dbReference type="AlphaFoldDB" id="A0A834IAL6"/>
<organism evidence="1 2">
    <name type="scientific">Rhynchophorus ferrugineus</name>
    <name type="common">Red palm weevil</name>
    <name type="synonym">Curculio ferrugineus</name>
    <dbReference type="NCBI Taxonomy" id="354439"/>
    <lineage>
        <taxon>Eukaryota</taxon>
        <taxon>Metazoa</taxon>
        <taxon>Ecdysozoa</taxon>
        <taxon>Arthropoda</taxon>
        <taxon>Hexapoda</taxon>
        <taxon>Insecta</taxon>
        <taxon>Pterygota</taxon>
        <taxon>Neoptera</taxon>
        <taxon>Endopterygota</taxon>
        <taxon>Coleoptera</taxon>
        <taxon>Polyphaga</taxon>
        <taxon>Cucujiformia</taxon>
        <taxon>Curculionidae</taxon>
        <taxon>Dryophthorinae</taxon>
        <taxon>Rhynchophorus</taxon>
    </lineage>
</organism>
<dbReference type="Proteomes" id="UP000625711">
    <property type="component" value="Unassembled WGS sequence"/>
</dbReference>
<proteinExistence type="predicted"/>
<dbReference type="EMBL" id="JAACXV010014113">
    <property type="protein sequence ID" value="KAF7270312.1"/>
    <property type="molecule type" value="Genomic_DNA"/>
</dbReference>
<sequence length="184" mass="21162">MDNADQTFETKKANIELTGKSLFLSIGFIKIETFNQTLIIVTRFLPPKNIHTPKLGVNNNKKTTLHKNHPIRSRKQSEFLVTLARRQFRNPRTVFSPTDLKRDKTLLKNDVSGALLFDSLVTRHANVEEQQLPDRNRKGEPRVIRCGGESNPSIINFTPYLCCCQMGVRATKRWENVFIHMTVN</sequence>
<evidence type="ECO:0000313" key="1">
    <source>
        <dbReference type="EMBL" id="KAF7270312.1"/>
    </source>
</evidence>
<evidence type="ECO:0000313" key="2">
    <source>
        <dbReference type="Proteomes" id="UP000625711"/>
    </source>
</evidence>